<feature type="domain" description="3-dehydroquinate synthase N-terminal" evidence="19">
    <location>
        <begin position="69"/>
        <end position="179"/>
    </location>
</feature>
<sequence length="358" mass="38673">MGIVQVGLGDRSYPILVEHGRLRRLPAELAQRYPASSYCLVADDTVAARYGRELLDGLRGCDLAAELLTFPAGEQSKTIETVGWLASAAARLGLDRRSMFIALGGGVTGDLAGFLASAYLRGVPFIQIPTSLLAQVDSSVGGKTGVDLPEGKNLFGSFYQPQAVFIDPQVLATLPQQHYCNGLAEVIKYGVIREPSFLAFLERDRERVLARDEPAVEQVITTCCRIKAEVVAADEREGGLRRILNFGHTIGHAVEAASRFELLHGFAVAIGMVAAARISVRRSLLGANKAERLQQLLDRYGLPTEIPPHLDRGTIKSYLLSDKKRVGSSLFFVLPLDDGTVAITDQVTTDDIDAVLAG</sequence>
<keyword evidence="14 18" id="KW-0520">NAD</keyword>
<comment type="pathway">
    <text evidence="5 18">Metabolic intermediate biosynthesis; chorismate biosynthesis; chorismate from D-erythrose 4-phosphate and phosphoenolpyruvate: step 2/7.</text>
</comment>
<feature type="binding site" evidence="18">
    <location>
        <position position="143"/>
    </location>
    <ligand>
        <name>NAD(+)</name>
        <dbReference type="ChEBI" id="CHEBI:57540"/>
    </ligand>
</feature>
<comment type="subcellular location">
    <subcellularLocation>
        <location evidence="4 18">Cytoplasm</location>
    </subcellularLocation>
</comment>
<evidence type="ECO:0000259" key="20">
    <source>
        <dbReference type="Pfam" id="PF24621"/>
    </source>
</evidence>
<evidence type="ECO:0000256" key="14">
    <source>
        <dbReference type="ARBA" id="ARBA00023027"/>
    </source>
</evidence>
<keyword evidence="17 18" id="KW-0170">Cobalt</keyword>
<evidence type="ECO:0000256" key="16">
    <source>
        <dbReference type="ARBA" id="ARBA00023239"/>
    </source>
</evidence>
<evidence type="ECO:0000256" key="13">
    <source>
        <dbReference type="ARBA" id="ARBA00022833"/>
    </source>
</evidence>
<evidence type="ECO:0000256" key="6">
    <source>
        <dbReference type="ARBA" id="ARBA00005412"/>
    </source>
</evidence>
<evidence type="ECO:0000256" key="9">
    <source>
        <dbReference type="ARBA" id="ARBA00022490"/>
    </source>
</evidence>
<dbReference type="Pfam" id="PF01761">
    <property type="entry name" value="DHQ_synthase"/>
    <property type="match status" value="1"/>
</dbReference>
<comment type="function">
    <text evidence="3 18">Catalyzes the conversion of 3-deoxy-D-arabino-heptulosonate 7-phosphate (DAHP) to dehydroquinate (DHQ).</text>
</comment>
<evidence type="ECO:0000259" key="19">
    <source>
        <dbReference type="Pfam" id="PF01761"/>
    </source>
</evidence>
<dbReference type="PANTHER" id="PTHR43622">
    <property type="entry name" value="3-DEHYDROQUINATE SYNTHASE"/>
    <property type="match status" value="1"/>
</dbReference>
<evidence type="ECO:0000256" key="7">
    <source>
        <dbReference type="ARBA" id="ARBA00013031"/>
    </source>
</evidence>
<keyword evidence="15 18" id="KW-0057">Aromatic amino acid biosynthesis</keyword>
<dbReference type="PANTHER" id="PTHR43622:SF7">
    <property type="entry name" value="3-DEHYDROQUINATE SYNTHASE, CHLOROPLASTIC"/>
    <property type="match status" value="1"/>
</dbReference>
<feature type="binding site" evidence="18">
    <location>
        <begin position="106"/>
        <end position="110"/>
    </location>
    <ligand>
        <name>NAD(+)</name>
        <dbReference type="ChEBI" id="CHEBI:57540"/>
    </ligand>
</feature>
<comment type="cofactor">
    <cofactor evidence="2 18">
        <name>NAD(+)</name>
        <dbReference type="ChEBI" id="CHEBI:57540"/>
    </cofactor>
</comment>
<dbReference type="Gene3D" id="3.40.50.1970">
    <property type="match status" value="1"/>
</dbReference>
<dbReference type="InterPro" id="IPR050071">
    <property type="entry name" value="Dehydroquinate_synthase"/>
</dbReference>
<feature type="binding site" evidence="18">
    <location>
        <position position="152"/>
    </location>
    <ligand>
        <name>NAD(+)</name>
        <dbReference type="ChEBI" id="CHEBI:57540"/>
    </ligand>
</feature>
<keyword evidence="10 18" id="KW-0028">Amino-acid biosynthesis</keyword>
<dbReference type="CDD" id="cd08195">
    <property type="entry name" value="DHQS"/>
    <property type="match status" value="1"/>
</dbReference>
<dbReference type="NCBIfam" id="TIGR01357">
    <property type="entry name" value="aroB"/>
    <property type="match status" value="1"/>
</dbReference>
<evidence type="ECO:0000256" key="10">
    <source>
        <dbReference type="ARBA" id="ARBA00022605"/>
    </source>
</evidence>
<feature type="domain" description="3-dehydroquinate synthase C-terminal" evidence="20">
    <location>
        <begin position="182"/>
        <end position="324"/>
    </location>
</feature>
<keyword evidence="22" id="KW-1185">Reference proteome</keyword>
<feature type="binding site" evidence="18">
    <location>
        <position position="264"/>
    </location>
    <ligand>
        <name>Zn(2+)</name>
        <dbReference type="ChEBI" id="CHEBI:29105"/>
    </ligand>
</feature>
<dbReference type="EC" id="4.2.3.4" evidence="7 18"/>
<dbReference type="InterPro" id="IPR030963">
    <property type="entry name" value="DHQ_synth_fam"/>
</dbReference>
<name>A0ABN6M1Z2_9BACT</name>
<dbReference type="EMBL" id="AP025516">
    <property type="protein sequence ID" value="BDD86913.1"/>
    <property type="molecule type" value="Genomic_DNA"/>
</dbReference>
<keyword evidence="9 18" id="KW-0963">Cytoplasm</keyword>
<evidence type="ECO:0000256" key="3">
    <source>
        <dbReference type="ARBA" id="ARBA00003485"/>
    </source>
</evidence>
<comment type="similarity">
    <text evidence="6 18">Belongs to the sugar phosphate cyclases superfamily. Dehydroquinate synthase family.</text>
</comment>
<evidence type="ECO:0000256" key="15">
    <source>
        <dbReference type="ARBA" id="ARBA00023141"/>
    </source>
</evidence>
<evidence type="ECO:0000256" key="5">
    <source>
        <dbReference type="ARBA" id="ARBA00004661"/>
    </source>
</evidence>
<evidence type="ECO:0000313" key="21">
    <source>
        <dbReference type="EMBL" id="BDD86913.1"/>
    </source>
</evidence>
<protein>
    <recommendedName>
        <fullName evidence="8 18">3-dehydroquinate synthase</fullName>
        <shortName evidence="18">DHQS</shortName>
        <ecNumber evidence="7 18">4.2.3.4</ecNumber>
    </recommendedName>
</protein>
<comment type="caution">
    <text evidence="18">Lacks conserved residue(s) required for the propagation of feature annotation.</text>
</comment>
<evidence type="ECO:0000256" key="8">
    <source>
        <dbReference type="ARBA" id="ARBA00017684"/>
    </source>
</evidence>
<evidence type="ECO:0000256" key="18">
    <source>
        <dbReference type="HAMAP-Rule" id="MF_00110"/>
    </source>
</evidence>
<keyword evidence="12 18" id="KW-0547">Nucleotide-binding</keyword>
<dbReference type="Pfam" id="PF24621">
    <property type="entry name" value="DHQS_C"/>
    <property type="match status" value="1"/>
</dbReference>
<organism evidence="21 22">
    <name type="scientific">Desulfofustis limnaeus</name>
    <dbReference type="NCBI Taxonomy" id="2740163"/>
    <lineage>
        <taxon>Bacteria</taxon>
        <taxon>Pseudomonadati</taxon>
        <taxon>Thermodesulfobacteriota</taxon>
        <taxon>Desulfobulbia</taxon>
        <taxon>Desulfobulbales</taxon>
        <taxon>Desulfocapsaceae</taxon>
        <taxon>Desulfofustis</taxon>
    </lineage>
</organism>
<dbReference type="HAMAP" id="MF_00110">
    <property type="entry name" value="DHQ_synthase"/>
    <property type="match status" value="1"/>
</dbReference>
<gene>
    <name evidence="18 21" type="primary">aroB</name>
    <name evidence="21" type="ORF">DPPLL_12780</name>
</gene>
<evidence type="ECO:0000256" key="1">
    <source>
        <dbReference type="ARBA" id="ARBA00001393"/>
    </source>
</evidence>
<keyword evidence="16 18" id="KW-0456">Lyase</keyword>
<dbReference type="InterPro" id="IPR016037">
    <property type="entry name" value="DHQ_synth_AroB"/>
</dbReference>
<evidence type="ECO:0000256" key="2">
    <source>
        <dbReference type="ARBA" id="ARBA00001911"/>
    </source>
</evidence>
<comment type="cofactor">
    <cofactor evidence="18">
        <name>Co(2+)</name>
        <dbReference type="ChEBI" id="CHEBI:48828"/>
    </cofactor>
    <cofactor evidence="18">
        <name>Zn(2+)</name>
        <dbReference type="ChEBI" id="CHEBI:29105"/>
    </cofactor>
    <text evidence="18">Binds 1 divalent metal cation per subunit. Can use either Co(2+) or Zn(2+).</text>
</comment>
<feature type="binding site" evidence="18">
    <location>
        <begin position="130"/>
        <end position="131"/>
    </location>
    <ligand>
        <name>NAD(+)</name>
        <dbReference type="ChEBI" id="CHEBI:57540"/>
    </ligand>
</feature>
<dbReference type="RefSeq" id="WP_284153978.1">
    <property type="nucleotide sequence ID" value="NZ_AP025516.1"/>
</dbReference>
<dbReference type="InterPro" id="IPR030960">
    <property type="entry name" value="DHQS/DOIS_N"/>
</dbReference>
<dbReference type="PIRSF" id="PIRSF001455">
    <property type="entry name" value="DHQ_synth"/>
    <property type="match status" value="1"/>
</dbReference>
<dbReference type="Proteomes" id="UP000830055">
    <property type="component" value="Chromosome"/>
</dbReference>
<evidence type="ECO:0000256" key="11">
    <source>
        <dbReference type="ARBA" id="ARBA00022723"/>
    </source>
</evidence>
<dbReference type="SUPFAM" id="SSF56796">
    <property type="entry name" value="Dehydroquinate synthase-like"/>
    <property type="match status" value="1"/>
</dbReference>
<proteinExistence type="inferred from homology"/>
<comment type="catalytic activity">
    <reaction evidence="1 18">
        <text>7-phospho-2-dehydro-3-deoxy-D-arabino-heptonate = 3-dehydroquinate + phosphate</text>
        <dbReference type="Rhea" id="RHEA:21968"/>
        <dbReference type="ChEBI" id="CHEBI:32364"/>
        <dbReference type="ChEBI" id="CHEBI:43474"/>
        <dbReference type="ChEBI" id="CHEBI:58394"/>
        <dbReference type="EC" id="4.2.3.4"/>
    </reaction>
</comment>
<evidence type="ECO:0000313" key="22">
    <source>
        <dbReference type="Proteomes" id="UP000830055"/>
    </source>
</evidence>
<keyword evidence="13 18" id="KW-0862">Zinc</keyword>
<dbReference type="Gene3D" id="1.20.1090.10">
    <property type="entry name" value="Dehydroquinate synthase-like - alpha domain"/>
    <property type="match status" value="1"/>
</dbReference>
<feature type="binding site" evidence="18">
    <location>
        <position position="185"/>
    </location>
    <ligand>
        <name>Zn(2+)</name>
        <dbReference type="ChEBI" id="CHEBI:29105"/>
    </ligand>
</feature>
<evidence type="ECO:0000256" key="4">
    <source>
        <dbReference type="ARBA" id="ARBA00004496"/>
    </source>
</evidence>
<dbReference type="InterPro" id="IPR056179">
    <property type="entry name" value="DHQS_C"/>
</dbReference>
<feature type="binding site" evidence="18">
    <location>
        <position position="248"/>
    </location>
    <ligand>
        <name>Zn(2+)</name>
        <dbReference type="ChEBI" id="CHEBI:29105"/>
    </ligand>
</feature>
<keyword evidence="11 18" id="KW-0479">Metal-binding</keyword>
<evidence type="ECO:0000256" key="17">
    <source>
        <dbReference type="ARBA" id="ARBA00023285"/>
    </source>
</evidence>
<evidence type="ECO:0000256" key="12">
    <source>
        <dbReference type="ARBA" id="ARBA00022741"/>
    </source>
</evidence>
<accession>A0ABN6M1Z2</accession>
<reference evidence="21 22" key="1">
    <citation type="submission" date="2022-01" db="EMBL/GenBank/DDBJ databases">
        <title>Desulfofustis limnae sp. nov., a novel mesophilic sulfate-reducing bacterium isolated from marsh soil.</title>
        <authorList>
            <person name="Watanabe M."/>
            <person name="Takahashi A."/>
            <person name="Kojima H."/>
            <person name="Fukui M."/>
        </authorList>
    </citation>
    <scope>NUCLEOTIDE SEQUENCE [LARGE SCALE GENOMIC DNA]</scope>
    <source>
        <strain evidence="21 22">PPLL</strain>
    </source>
</reference>